<dbReference type="AlphaFoldDB" id="L7F5R3"/>
<comment type="caution">
    <text evidence="2">The sequence shown here is derived from an EMBL/GenBank/DDBJ whole genome shotgun (WGS) entry which is preliminary data.</text>
</comment>
<evidence type="ECO:0000313" key="2">
    <source>
        <dbReference type="EMBL" id="ELP66928.1"/>
    </source>
</evidence>
<dbReference type="Proteomes" id="UP000010931">
    <property type="component" value="Unassembled WGS sequence"/>
</dbReference>
<reference evidence="2 3" key="1">
    <citation type="journal article" date="2011" name="Plasmid">
        <title>Streptomyces turgidiscabies Car8 contains a modular pathogenicity island that shares virulence genes with other actinobacterial plant pathogens.</title>
        <authorList>
            <person name="Huguet-Tapia J.C."/>
            <person name="Badger J.H."/>
            <person name="Loria R."/>
            <person name="Pettis G.S."/>
        </authorList>
    </citation>
    <scope>NUCLEOTIDE SEQUENCE [LARGE SCALE GENOMIC DNA]</scope>
    <source>
        <strain evidence="2 3">Car8</strain>
    </source>
</reference>
<evidence type="ECO:0000256" key="1">
    <source>
        <dbReference type="SAM" id="MobiDB-lite"/>
    </source>
</evidence>
<keyword evidence="3" id="KW-1185">Reference proteome</keyword>
<sequence length="64" mass="7049">MAAVTWDTARMADAPKINDVRLGDDGVLEFYDGTAWVLYPDVPDDDGPPQALTKDSPTVKDWPQ</sequence>
<name>L7F5R3_STRT8</name>
<proteinExistence type="predicted"/>
<organism evidence="2 3">
    <name type="scientific">Streptomyces turgidiscabies (strain Car8)</name>
    <dbReference type="NCBI Taxonomy" id="698760"/>
    <lineage>
        <taxon>Bacteria</taxon>
        <taxon>Bacillati</taxon>
        <taxon>Actinomycetota</taxon>
        <taxon>Actinomycetes</taxon>
        <taxon>Kitasatosporales</taxon>
        <taxon>Streptomycetaceae</taxon>
        <taxon>Streptomyces</taxon>
    </lineage>
</organism>
<protein>
    <submittedName>
        <fullName evidence="2">Uncharacterized protein</fullName>
    </submittedName>
</protein>
<dbReference type="EMBL" id="AEJB01000320">
    <property type="protein sequence ID" value="ELP66928.1"/>
    <property type="molecule type" value="Genomic_DNA"/>
</dbReference>
<dbReference type="PATRIC" id="fig|698760.3.peg.4340"/>
<feature type="region of interest" description="Disordered" evidence="1">
    <location>
        <begin position="41"/>
        <end position="64"/>
    </location>
</feature>
<evidence type="ECO:0000313" key="3">
    <source>
        <dbReference type="Proteomes" id="UP000010931"/>
    </source>
</evidence>
<gene>
    <name evidence="2" type="ORF">STRTUCAR8_06231</name>
</gene>
<dbReference type="STRING" id="85558.T45_09077"/>
<accession>L7F5R3</accession>